<proteinExistence type="inferred from homology"/>
<dbReference type="Pfam" id="PF08281">
    <property type="entry name" value="Sigma70_r4_2"/>
    <property type="match status" value="1"/>
</dbReference>
<dbReference type="PANTHER" id="PTHR30173">
    <property type="entry name" value="SIGMA 19 FACTOR"/>
    <property type="match status" value="1"/>
</dbReference>
<evidence type="ECO:0000256" key="2">
    <source>
        <dbReference type="ARBA" id="ARBA00011344"/>
    </source>
</evidence>
<reference evidence="9" key="1">
    <citation type="journal article" date="2019" name="Int. J. Syst. Evol. Microbiol.">
        <title>The Global Catalogue of Microorganisms (GCM) 10K type strain sequencing project: providing services to taxonomists for standard genome sequencing and annotation.</title>
        <authorList>
            <consortium name="The Broad Institute Genomics Platform"/>
            <consortium name="The Broad Institute Genome Sequencing Center for Infectious Disease"/>
            <person name="Wu L."/>
            <person name="Ma J."/>
        </authorList>
    </citation>
    <scope>NUCLEOTIDE SEQUENCE [LARGE SCALE GENOMIC DNA]</scope>
    <source>
        <strain evidence="9">TBRC 1276</strain>
    </source>
</reference>
<evidence type="ECO:0000256" key="5">
    <source>
        <dbReference type="ARBA" id="ARBA00023163"/>
    </source>
</evidence>
<protein>
    <submittedName>
        <fullName evidence="8">RNA polymerase sigma factor SigJ</fullName>
    </submittedName>
</protein>
<dbReference type="SUPFAM" id="SSF88946">
    <property type="entry name" value="Sigma2 domain of RNA polymerase sigma factors"/>
    <property type="match status" value="1"/>
</dbReference>
<name>A0ABV8G8W0_9ACTN</name>
<dbReference type="InterPro" id="IPR013325">
    <property type="entry name" value="RNA_pol_sigma_r2"/>
</dbReference>
<feature type="domain" description="RNA polymerase sigma-70 region 2" evidence="6">
    <location>
        <begin position="15"/>
        <end position="78"/>
    </location>
</feature>
<dbReference type="SUPFAM" id="SSF54427">
    <property type="entry name" value="NTF2-like"/>
    <property type="match status" value="1"/>
</dbReference>
<dbReference type="SUPFAM" id="SSF88659">
    <property type="entry name" value="Sigma3 and sigma4 domains of RNA polymerase sigma factors"/>
    <property type="match status" value="1"/>
</dbReference>
<dbReference type="RefSeq" id="WP_379530214.1">
    <property type="nucleotide sequence ID" value="NZ_JBHSBI010000011.1"/>
</dbReference>
<dbReference type="Pfam" id="PF04542">
    <property type="entry name" value="Sigma70_r2"/>
    <property type="match status" value="1"/>
</dbReference>
<dbReference type="InterPro" id="IPR032710">
    <property type="entry name" value="NTF2-like_dom_sf"/>
</dbReference>
<comment type="similarity">
    <text evidence="1">Belongs to the sigma-70 factor family. ECF subfamily.</text>
</comment>
<dbReference type="NCBIfam" id="TIGR02937">
    <property type="entry name" value="sigma70-ECF"/>
    <property type="match status" value="1"/>
</dbReference>
<sequence>MPAATEAEAMEVADFEKHRELMFGVAYRVLGSVADAEDVVQESWLRWSRVDHDWVVDPQSFLVQVVTRLSLDRLRRAKARREAYVGPWLPEPLPTGLELEEGAELADSVSMAMMVVLETLSPLERVVFVLREAFQFSFAEIAGILGRSETAVRQLARRARSHVRDRRLRFHQDRRVCRQVTERFLAACLGADLDGLLNLLAPDVTVWVDGNGRRGAAKTPVQGAAKVSRLLVHGLRRVLGPQAAGLGGGTIAEVNGGPAALIVAEGKLLAVLVVDVDRVSDRVSKVWIIANEDKLGSVEEGGRA</sequence>
<dbReference type="PANTHER" id="PTHR30173:SF36">
    <property type="entry name" value="ECF RNA POLYMERASE SIGMA FACTOR SIGJ"/>
    <property type="match status" value="1"/>
</dbReference>
<keyword evidence="5" id="KW-0804">Transcription</keyword>
<evidence type="ECO:0000259" key="6">
    <source>
        <dbReference type="Pfam" id="PF04542"/>
    </source>
</evidence>
<dbReference type="InterPro" id="IPR013324">
    <property type="entry name" value="RNA_pol_sigma_r3/r4-like"/>
</dbReference>
<gene>
    <name evidence="8" type="primary">sigJ</name>
    <name evidence="8" type="ORF">ACFOY2_23425</name>
</gene>
<keyword evidence="9" id="KW-1185">Reference proteome</keyword>
<dbReference type="InterPro" id="IPR013249">
    <property type="entry name" value="RNA_pol_sigma70_r4_t2"/>
</dbReference>
<accession>A0ABV8G8W0</accession>
<dbReference type="NCBIfam" id="NF007214">
    <property type="entry name" value="PRK09636.1"/>
    <property type="match status" value="1"/>
</dbReference>
<evidence type="ECO:0000313" key="8">
    <source>
        <dbReference type="EMBL" id="MFC4010198.1"/>
    </source>
</evidence>
<dbReference type="InterPro" id="IPR036388">
    <property type="entry name" value="WH-like_DNA-bd_sf"/>
</dbReference>
<dbReference type="Gene3D" id="3.10.450.50">
    <property type="match status" value="1"/>
</dbReference>
<evidence type="ECO:0000256" key="4">
    <source>
        <dbReference type="ARBA" id="ARBA00023082"/>
    </source>
</evidence>
<dbReference type="EMBL" id="JBHSBI010000011">
    <property type="protein sequence ID" value="MFC4010198.1"/>
    <property type="molecule type" value="Genomic_DNA"/>
</dbReference>
<feature type="domain" description="RNA polymerase sigma factor 70 region 4 type 2" evidence="7">
    <location>
        <begin position="112"/>
        <end position="162"/>
    </location>
</feature>
<dbReference type="InterPro" id="IPR007627">
    <property type="entry name" value="RNA_pol_sigma70_r2"/>
</dbReference>
<keyword evidence="4" id="KW-0731">Sigma factor</keyword>
<dbReference type="InterPro" id="IPR014284">
    <property type="entry name" value="RNA_pol_sigma-70_dom"/>
</dbReference>
<evidence type="ECO:0000313" key="9">
    <source>
        <dbReference type="Proteomes" id="UP001595851"/>
    </source>
</evidence>
<organism evidence="8 9">
    <name type="scientific">Nonomuraea purpurea</name>
    <dbReference type="NCBI Taxonomy" id="1849276"/>
    <lineage>
        <taxon>Bacteria</taxon>
        <taxon>Bacillati</taxon>
        <taxon>Actinomycetota</taxon>
        <taxon>Actinomycetes</taxon>
        <taxon>Streptosporangiales</taxon>
        <taxon>Streptosporangiaceae</taxon>
        <taxon>Nonomuraea</taxon>
    </lineage>
</organism>
<comment type="subunit">
    <text evidence="2">Interacts transiently with the RNA polymerase catalytic core formed by RpoA, RpoB, RpoC and RpoZ (2 alpha, 1 beta, 1 beta' and 1 omega subunit) to form the RNA polymerase holoenzyme that can initiate transcription.</text>
</comment>
<keyword evidence="3" id="KW-0805">Transcription regulation</keyword>
<dbReference type="InterPro" id="IPR052704">
    <property type="entry name" value="ECF_Sigma-70_Domain"/>
</dbReference>
<dbReference type="Proteomes" id="UP001595851">
    <property type="component" value="Unassembled WGS sequence"/>
</dbReference>
<dbReference type="Gene3D" id="1.10.1740.10">
    <property type="match status" value="1"/>
</dbReference>
<dbReference type="Gene3D" id="1.10.10.10">
    <property type="entry name" value="Winged helix-like DNA-binding domain superfamily/Winged helix DNA-binding domain"/>
    <property type="match status" value="1"/>
</dbReference>
<evidence type="ECO:0000256" key="1">
    <source>
        <dbReference type="ARBA" id="ARBA00010641"/>
    </source>
</evidence>
<comment type="caution">
    <text evidence="8">The sequence shown here is derived from an EMBL/GenBank/DDBJ whole genome shotgun (WGS) entry which is preliminary data.</text>
</comment>
<evidence type="ECO:0000256" key="3">
    <source>
        <dbReference type="ARBA" id="ARBA00023015"/>
    </source>
</evidence>
<evidence type="ECO:0000259" key="7">
    <source>
        <dbReference type="Pfam" id="PF08281"/>
    </source>
</evidence>